<dbReference type="InterPro" id="IPR035906">
    <property type="entry name" value="MetI-like_sf"/>
</dbReference>
<protein>
    <submittedName>
        <fullName evidence="10">ABC transporter permease</fullName>
    </submittedName>
</protein>
<dbReference type="Gene3D" id="1.10.3720.10">
    <property type="entry name" value="MetI-like"/>
    <property type="match status" value="1"/>
</dbReference>
<evidence type="ECO:0000256" key="3">
    <source>
        <dbReference type="ARBA" id="ARBA00022475"/>
    </source>
</evidence>
<dbReference type="PANTHER" id="PTHR43357:SF4">
    <property type="entry name" value="INNER MEMBRANE ABC TRANSPORTER PERMEASE PROTEIN YDCV"/>
    <property type="match status" value="1"/>
</dbReference>
<dbReference type="Pfam" id="PF00528">
    <property type="entry name" value="BPD_transp_1"/>
    <property type="match status" value="1"/>
</dbReference>
<keyword evidence="4" id="KW-0997">Cell inner membrane</keyword>
<evidence type="ECO:0000256" key="7">
    <source>
        <dbReference type="ARBA" id="ARBA00023136"/>
    </source>
</evidence>
<dbReference type="CDD" id="cd06261">
    <property type="entry name" value="TM_PBP2"/>
    <property type="match status" value="1"/>
</dbReference>
<dbReference type="InterPro" id="IPR000515">
    <property type="entry name" value="MetI-like"/>
</dbReference>
<gene>
    <name evidence="10" type="ORF">ACFSUF_07620</name>
</gene>
<keyword evidence="6 8" id="KW-1133">Transmembrane helix</keyword>
<proteinExistence type="inferred from homology"/>
<feature type="transmembrane region" description="Helical" evidence="8">
    <location>
        <begin position="183"/>
        <end position="202"/>
    </location>
</feature>
<feature type="transmembrane region" description="Helical" evidence="8">
    <location>
        <begin position="136"/>
        <end position="162"/>
    </location>
</feature>
<feature type="transmembrane region" description="Helical" evidence="8">
    <location>
        <begin position="106"/>
        <end position="130"/>
    </location>
</feature>
<comment type="subcellular location">
    <subcellularLocation>
        <location evidence="1">Cell inner membrane</location>
        <topology evidence="1">Multi-pass membrane protein</topology>
    </subcellularLocation>
    <subcellularLocation>
        <location evidence="8">Cell membrane</location>
        <topology evidence="8">Multi-pass membrane protein</topology>
    </subcellularLocation>
</comment>
<comment type="similarity">
    <text evidence="8">Belongs to the binding-protein-dependent transport system permease family.</text>
</comment>
<dbReference type="RefSeq" id="WP_377601680.1">
    <property type="nucleotide sequence ID" value="NZ_JBHUME010000005.1"/>
</dbReference>
<dbReference type="SUPFAM" id="SSF161098">
    <property type="entry name" value="MetI-like"/>
    <property type="match status" value="1"/>
</dbReference>
<keyword evidence="11" id="KW-1185">Reference proteome</keyword>
<dbReference type="PROSITE" id="PS50928">
    <property type="entry name" value="ABC_TM1"/>
    <property type="match status" value="1"/>
</dbReference>
<evidence type="ECO:0000256" key="1">
    <source>
        <dbReference type="ARBA" id="ARBA00004429"/>
    </source>
</evidence>
<dbReference type="Proteomes" id="UP001597541">
    <property type="component" value="Unassembled WGS sequence"/>
</dbReference>
<organism evidence="10 11">
    <name type="scientific">Paenibacillus gansuensis</name>
    <dbReference type="NCBI Taxonomy" id="306542"/>
    <lineage>
        <taxon>Bacteria</taxon>
        <taxon>Bacillati</taxon>
        <taxon>Bacillota</taxon>
        <taxon>Bacilli</taxon>
        <taxon>Bacillales</taxon>
        <taxon>Paenibacillaceae</taxon>
        <taxon>Paenibacillus</taxon>
    </lineage>
</organism>
<name>A0ABW5PAL0_9BACL</name>
<reference evidence="11" key="1">
    <citation type="journal article" date="2019" name="Int. J. Syst. Evol. Microbiol.">
        <title>The Global Catalogue of Microorganisms (GCM) 10K type strain sequencing project: providing services to taxonomists for standard genome sequencing and annotation.</title>
        <authorList>
            <consortium name="The Broad Institute Genomics Platform"/>
            <consortium name="The Broad Institute Genome Sequencing Center for Infectious Disease"/>
            <person name="Wu L."/>
            <person name="Ma J."/>
        </authorList>
    </citation>
    <scope>NUCLEOTIDE SEQUENCE [LARGE SCALE GENOMIC DNA]</scope>
    <source>
        <strain evidence="11">KCTC 3950</strain>
    </source>
</reference>
<feature type="transmembrane region" description="Helical" evidence="8">
    <location>
        <begin position="208"/>
        <end position="228"/>
    </location>
</feature>
<evidence type="ECO:0000256" key="6">
    <source>
        <dbReference type="ARBA" id="ARBA00022989"/>
    </source>
</evidence>
<evidence type="ECO:0000259" key="9">
    <source>
        <dbReference type="PROSITE" id="PS50928"/>
    </source>
</evidence>
<dbReference type="EMBL" id="JBHUME010000005">
    <property type="protein sequence ID" value="MFD2612300.1"/>
    <property type="molecule type" value="Genomic_DNA"/>
</dbReference>
<dbReference type="PANTHER" id="PTHR43357">
    <property type="entry name" value="INNER MEMBRANE ABC TRANSPORTER PERMEASE PROTEIN YDCV"/>
    <property type="match status" value="1"/>
</dbReference>
<feature type="transmembrane region" description="Helical" evidence="8">
    <location>
        <begin position="67"/>
        <end position="86"/>
    </location>
</feature>
<evidence type="ECO:0000313" key="11">
    <source>
        <dbReference type="Proteomes" id="UP001597541"/>
    </source>
</evidence>
<comment type="caution">
    <text evidence="10">The sequence shown here is derived from an EMBL/GenBank/DDBJ whole genome shotgun (WGS) entry which is preliminary data.</text>
</comment>
<evidence type="ECO:0000313" key="10">
    <source>
        <dbReference type="EMBL" id="MFD2612300.1"/>
    </source>
</evidence>
<evidence type="ECO:0000256" key="5">
    <source>
        <dbReference type="ARBA" id="ARBA00022692"/>
    </source>
</evidence>
<feature type="transmembrane region" description="Helical" evidence="8">
    <location>
        <begin position="12"/>
        <end position="34"/>
    </location>
</feature>
<evidence type="ECO:0000256" key="2">
    <source>
        <dbReference type="ARBA" id="ARBA00022448"/>
    </source>
</evidence>
<sequence>MRRNGIKSREISGLLVTLLLILFVFLPFVPLPVWSLAEQWRFPDVVPTLSLRAWHDMFATHSQVMDAVVNSLGLAAAVSLLSQALAYPAARALGLYVKRGNKTIRLLLIAPILIPGISIAIGVHVLFLRLGLSDRWIGVLLSHLIPAVPYSIYLLYGFYAGYDIGYEKQVRLLGAGKLQTFRLVELPLLQSVLPLSFLYSFLISWSQYLFTVFIGGGSLITLPMLLFSTLSSGDFTLLGTLCIIFMLPALLIVVFSSIGLKRDGYKGKEVHRVDPNV</sequence>
<feature type="domain" description="ABC transmembrane type-1" evidence="9">
    <location>
        <begin position="68"/>
        <end position="256"/>
    </location>
</feature>
<keyword evidence="3" id="KW-1003">Cell membrane</keyword>
<keyword evidence="2 8" id="KW-0813">Transport</keyword>
<keyword evidence="7 8" id="KW-0472">Membrane</keyword>
<keyword evidence="5 8" id="KW-0812">Transmembrane</keyword>
<accession>A0ABW5PAL0</accession>
<evidence type="ECO:0000256" key="4">
    <source>
        <dbReference type="ARBA" id="ARBA00022519"/>
    </source>
</evidence>
<feature type="transmembrane region" description="Helical" evidence="8">
    <location>
        <begin position="235"/>
        <end position="258"/>
    </location>
</feature>
<evidence type="ECO:0000256" key="8">
    <source>
        <dbReference type="RuleBase" id="RU363032"/>
    </source>
</evidence>